<dbReference type="EC" id="3.1.1.47" evidence="1"/>
<evidence type="ECO:0000256" key="3">
    <source>
        <dbReference type="ARBA" id="ARBA00022963"/>
    </source>
</evidence>
<feature type="compositionally biased region" description="Pro residues" evidence="5">
    <location>
        <begin position="273"/>
        <end position="283"/>
    </location>
</feature>
<keyword evidence="2" id="KW-0378">Hydrolase</keyword>
<dbReference type="InterPro" id="IPR029058">
    <property type="entry name" value="AB_hydrolase_fold"/>
</dbReference>
<keyword evidence="4" id="KW-0443">Lipid metabolism</keyword>
<comment type="caution">
    <text evidence="7">The sequence shown here is derived from an EMBL/GenBank/DDBJ whole genome shotgun (WGS) entry which is preliminary data.</text>
</comment>
<dbReference type="Pfam" id="PF03403">
    <property type="entry name" value="PAF-AH_p_II"/>
    <property type="match status" value="1"/>
</dbReference>
<dbReference type="Gene3D" id="3.40.50.1820">
    <property type="entry name" value="alpha/beta hydrolase"/>
    <property type="match status" value="1"/>
</dbReference>
<keyword evidence="3" id="KW-0442">Lipid degradation</keyword>
<evidence type="ECO:0000256" key="5">
    <source>
        <dbReference type="SAM" id="MobiDB-lite"/>
    </source>
</evidence>
<evidence type="ECO:0000313" key="8">
    <source>
        <dbReference type="Proteomes" id="UP001140560"/>
    </source>
</evidence>
<feature type="region of interest" description="Disordered" evidence="5">
    <location>
        <begin position="269"/>
        <end position="296"/>
    </location>
</feature>
<dbReference type="GO" id="GO:0003847">
    <property type="term" value="F:1-alkyl-2-acetylglycerophosphocholine esterase activity"/>
    <property type="evidence" value="ECO:0007669"/>
    <property type="project" value="UniProtKB-EC"/>
</dbReference>
<evidence type="ECO:0000256" key="4">
    <source>
        <dbReference type="ARBA" id="ARBA00023098"/>
    </source>
</evidence>
<dbReference type="SUPFAM" id="SSF53474">
    <property type="entry name" value="alpha/beta-Hydrolases"/>
    <property type="match status" value="1"/>
</dbReference>
<evidence type="ECO:0000313" key="7">
    <source>
        <dbReference type="EMBL" id="KAJ4373117.1"/>
    </source>
</evidence>
<feature type="signal peptide" evidence="6">
    <location>
        <begin position="1"/>
        <end position="21"/>
    </location>
</feature>
<protein>
    <recommendedName>
        <fullName evidence="1">1-alkyl-2-acetylglycerophosphocholine esterase</fullName>
        <ecNumber evidence="1">3.1.1.47</ecNumber>
    </recommendedName>
</protein>
<organism evidence="7 8">
    <name type="scientific">Neocucurbitaria cava</name>
    <dbReference type="NCBI Taxonomy" id="798079"/>
    <lineage>
        <taxon>Eukaryota</taxon>
        <taxon>Fungi</taxon>
        <taxon>Dikarya</taxon>
        <taxon>Ascomycota</taxon>
        <taxon>Pezizomycotina</taxon>
        <taxon>Dothideomycetes</taxon>
        <taxon>Pleosporomycetidae</taxon>
        <taxon>Pleosporales</taxon>
        <taxon>Pleosporineae</taxon>
        <taxon>Cucurbitariaceae</taxon>
        <taxon>Neocucurbitaria</taxon>
    </lineage>
</organism>
<reference evidence="7" key="1">
    <citation type="submission" date="2022-10" db="EMBL/GenBank/DDBJ databases">
        <title>Tapping the CABI collections for fungal endophytes: first genome assemblies for Collariella, Neodidymelliopsis, Ascochyta clinopodiicola, Didymella pomorum, Didymosphaeria variabile, Neocosmospora piperis and Neocucurbitaria cava.</title>
        <authorList>
            <person name="Hill R."/>
        </authorList>
    </citation>
    <scope>NUCLEOTIDE SEQUENCE</scope>
    <source>
        <strain evidence="7">IMI 356814</strain>
    </source>
</reference>
<dbReference type="OrthoDB" id="2363873at2759"/>
<keyword evidence="8" id="KW-1185">Reference proteome</keyword>
<dbReference type="EMBL" id="JAPEUY010000005">
    <property type="protein sequence ID" value="KAJ4373117.1"/>
    <property type="molecule type" value="Genomic_DNA"/>
</dbReference>
<evidence type="ECO:0000256" key="1">
    <source>
        <dbReference type="ARBA" id="ARBA00013201"/>
    </source>
</evidence>
<dbReference type="PANTHER" id="PTHR10272:SF14">
    <property type="entry name" value="PAF ACETYLHYDROLASE FAMILY PROTEIN"/>
    <property type="match status" value="1"/>
</dbReference>
<gene>
    <name evidence="7" type="ORF">N0V83_003408</name>
</gene>
<dbReference type="AlphaFoldDB" id="A0A9W8YBT4"/>
<evidence type="ECO:0000256" key="6">
    <source>
        <dbReference type="SAM" id="SignalP"/>
    </source>
</evidence>
<feature type="chain" id="PRO_5040769971" description="1-alkyl-2-acetylglycerophosphocholine esterase" evidence="6">
    <location>
        <begin position="22"/>
        <end position="296"/>
    </location>
</feature>
<sequence length="296" mass="31991">MILVMSLILVVLLALLEQGSAILLPPPGPNTHGYKVAVSHFPLTDVAHKDPHNQAENRRIMVSTFIPVNKTSCTNECEIPYMPPQTARIAGEQFLLNAPKGVFEMMGYNVCCGTSKDTDASKYPVVVLEPHVDTSRLLYTNMARYMSANGVAVILLDHPGDSSIVEFPQSDKSSPSTIYNSGTVPLSNFSPLTSWNDTITSAITTRIQDINFALTQLTSLPLLKQQFPSLRLTSALNTTSYGIVGHGLGGTVATSLSFSNPKGILFSINLSGTPPPPPPPPHPHLLLRPQRLSPLK</sequence>
<dbReference type="PANTHER" id="PTHR10272">
    <property type="entry name" value="PLATELET-ACTIVATING FACTOR ACETYLHYDROLASE"/>
    <property type="match status" value="1"/>
</dbReference>
<proteinExistence type="predicted"/>
<dbReference type="Proteomes" id="UP001140560">
    <property type="component" value="Unassembled WGS sequence"/>
</dbReference>
<name>A0A9W8YBT4_9PLEO</name>
<accession>A0A9W8YBT4</accession>
<dbReference type="GO" id="GO:0016042">
    <property type="term" value="P:lipid catabolic process"/>
    <property type="evidence" value="ECO:0007669"/>
    <property type="project" value="UniProtKB-KW"/>
</dbReference>
<keyword evidence="6" id="KW-0732">Signal</keyword>
<evidence type="ECO:0000256" key="2">
    <source>
        <dbReference type="ARBA" id="ARBA00022801"/>
    </source>
</evidence>
<feature type="compositionally biased region" description="Low complexity" evidence="5">
    <location>
        <begin position="284"/>
        <end position="296"/>
    </location>
</feature>